<evidence type="ECO:0000313" key="2">
    <source>
        <dbReference type="EMBL" id="RDE10033.1"/>
    </source>
</evidence>
<accession>A0A369W6S6</accession>
<keyword evidence="3" id="KW-1185">Reference proteome</keyword>
<proteinExistence type="predicted"/>
<evidence type="ECO:0000256" key="1">
    <source>
        <dbReference type="SAM" id="Phobius"/>
    </source>
</evidence>
<comment type="caution">
    <text evidence="2">The sequence shown here is derived from an EMBL/GenBank/DDBJ whole genome shotgun (WGS) entry which is preliminary data.</text>
</comment>
<dbReference type="EMBL" id="QQNH01000003">
    <property type="protein sequence ID" value="RDE10033.1"/>
    <property type="molecule type" value="Genomic_DNA"/>
</dbReference>
<protein>
    <submittedName>
        <fullName evidence="2">Uncharacterized protein</fullName>
    </submittedName>
</protein>
<evidence type="ECO:0000313" key="3">
    <source>
        <dbReference type="Proteomes" id="UP000253759"/>
    </source>
</evidence>
<feature type="transmembrane region" description="Helical" evidence="1">
    <location>
        <begin position="16"/>
        <end position="40"/>
    </location>
</feature>
<name>A0A369W6S6_9HYPH</name>
<dbReference type="Proteomes" id="UP000253759">
    <property type="component" value="Unassembled WGS sequence"/>
</dbReference>
<gene>
    <name evidence="2" type="ORF">DVH29_03635</name>
</gene>
<keyword evidence="1" id="KW-0472">Membrane</keyword>
<keyword evidence="1" id="KW-1133">Transmembrane helix</keyword>
<organism evidence="2 3">
    <name type="scientific">Pelagibacterium lacus</name>
    <dbReference type="NCBI Taxonomy" id="2282655"/>
    <lineage>
        <taxon>Bacteria</taxon>
        <taxon>Pseudomonadati</taxon>
        <taxon>Pseudomonadota</taxon>
        <taxon>Alphaproteobacteria</taxon>
        <taxon>Hyphomicrobiales</taxon>
        <taxon>Devosiaceae</taxon>
        <taxon>Pelagibacterium</taxon>
    </lineage>
</organism>
<sequence>MPDPAGRESSIMRYPLWAFLFVFVVPPFALHAVLAGKAGFEPAAAEMRLAAAEPPPSIVRHRF</sequence>
<dbReference type="AlphaFoldDB" id="A0A369W6S6"/>
<reference evidence="3" key="1">
    <citation type="submission" date="2018-07" db="EMBL/GenBank/DDBJ databases">
        <authorList>
            <person name="Liu B.-T."/>
            <person name="Du Z."/>
        </authorList>
    </citation>
    <scope>NUCLEOTIDE SEQUENCE [LARGE SCALE GENOMIC DNA]</scope>
    <source>
        <strain evidence="3">XYN52</strain>
    </source>
</reference>
<keyword evidence="1" id="KW-0812">Transmembrane</keyword>